<protein>
    <submittedName>
        <fullName evidence="1">Uncharacterized protein</fullName>
    </submittedName>
</protein>
<sequence length="287" mass="31087">MNSRSTENSPLTMLQKEFSDPRGVARFDQVLRGWAAEDTALSDAPSHGDLVAILATRDYGRHDEVLHALLVRAAEPANSGVVATEIVVNALLPAVPGIVGRVVRATRAAAGVVGVRRGVTGGGVSASEDSRDIQASVIGHLWEQTRCYPLRRRHHVAANLVRETQRAAQRDFGVDHGQAAADVVSMDDDQVYRPLGAVPAEPDASEELLELLAWAVEEERLDEHSAAILTTRYFDGPLGRDGVATDRQIGALIGLSQPTITRHRRRAFEQLAEAATEFRGHHLPWAG</sequence>
<evidence type="ECO:0000313" key="2">
    <source>
        <dbReference type="Proteomes" id="UP000267081"/>
    </source>
</evidence>
<dbReference type="Proteomes" id="UP000267081">
    <property type="component" value="Unassembled WGS sequence"/>
</dbReference>
<dbReference type="OrthoDB" id="3638045at2"/>
<comment type="caution">
    <text evidence="1">The sequence shown here is derived from an EMBL/GenBank/DDBJ whole genome shotgun (WGS) entry which is preliminary data.</text>
</comment>
<dbReference type="SUPFAM" id="SSF88659">
    <property type="entry name" value="Sigma3 and sigma4 domains of RNA polymerase sigma factors"/>
    <property type="match status" value="1"/>
</dbReference>
<dbReference type="RefSeq" id="WP_125314441.1">
    <property type="nucleotide sequence ID" value="NZ_RSEC01000060.1"/>
</dbReference>
<name>A0A3R9EL39_9PSEU</name>
<dbReference type="InterPro" id="IPR013324">
    <property type="entry name" value="RNA_pol_sigma_r3/r4-like"/>
</dbReference>
<keyword evidence="2" id="KW-1185">Reference proteome</keyword>
<accession>A0A3R9EL39</accession>
<evidence type="ECO:0000313" key="1">
    <source>
        <dbReference type="EMBL" id="RSD10295.1"/>
    </source>
</evidence>
<reference evidence="1 2" key="1">
    <citation type="submission" date="2018-12" db="EMBL/GenBank/DDBJ databases">
        <title>Amycolatopsis eburnea sp. nov. actinomycete associate with arbuscular mycorrhiza fungal spore.</title>
        <authorList>
            <person name="Lumyong S."/>
            <person name="Chaiya L."/>
        </authorList>
    </citation>
    <scope>NUCLEOTIDE SEQUENCE [LARGE SCALE GENOMIC DNA]</scope>
    <source>
        <strain evidence="1 2">GLM-1</strain>
    </source>
</reference>
<dbReference type="EMBL" id="RSEC01000060">
    <property type="protein sequence ID" value="RSD10295.1"/>
    <property type="molecule type" value="Genomic_DNA"/>
</dbReference>
<dbReference type="AlphaFoldDB" id="A0A3R9EL39"/>
<proteinExistence type="predicted"/>
<gene>
    <name evidence="1" type="ORF">EIY87_36030</name>
</gene>
<organism evidence="1 2">
    <name type="scientific">Amycolatopsis eburnea</name>
    <dbReference type="NCBI Taxonomy" id="2267691"/>
    <lineage>
        <taxon>Bacteria</taxon>
        <taxon>Bacillati</taxon>
        <taxon>Actinomycetota</taxon>
        <taxon>Actinomycetes</taxon>
        <taxon>Pseudonocardiales</taxon>
        <taxon>Pseudonocardiaceae</taxon>
        <taxon>Amycolatopsis</taxon>
    </lineage>
</organism>